<sequence length="107" mass="11444">MSDLPVVPAADVPADAVLLDVREDEEWEAGHAEGALHIPMGEIPQRLSELPEGELHVVCRAGGRSMRVAQWLQQNGYDVVNVDGGMGAWADAGRPLVTDSGAEPYVK</sequence>
<dbReference type="SMART" id="SM00450">
    <property type="entry name" value="RHOD"/>
    <property type="match status" value="1"/>
</dbReference>
<keyword evidence="3" id="KW-1185">Reference proteome</keyword>
<gene>
    <name evidence="2" type="ORF">ACFFVI_09030</name>
</gene>
<dbReference type="Proteomes" id="UP001589748">
    <property type="component" value="Unassembled WGS sequence"/>
</dbReference>
<accession>A0ABV5LSQ8</accession>
<feature type="domain" description="Rhodanese" evidence="1">
    <location>
        <begin position="12"/>
        <end position="98"/>
    </location>
</feature>
<organism evidence="2 3">
    <name type="scientific">Kineococcus gynurae</name>
    <dbReference type="NCBI Taxonomy" id="452979"/>
    <lineage>
        <taxon>Bacteria</taxon>
        <taxon>Bacillati</taxon>
        <taxon>Actinomycetota</taxon>
        <taxon>Actinomycetes</taxon>
        <taxon>Kineosporiales</taxon>
        <taxon>Kineosporiaceae</taxon>
        <taxon>Kineococcus</taxon>
    </lineage>
</organism>
<dbReference type="CDD" id="cd00158">
    <property type="entry name" value="RHOD"/>
    <property type="match status" value="1"/>
</dbReference>
<dbReference type="EMBL" id="JBHMDM010000004">
    <property type="protein sequence ID" value="MFB9377113.1"/>
    <property type="molecule type" value="Genomic_DNA"/>
</dbReference>
<proteinExistence type="predicted"/>
<dbReference type="InterPro" id="IPR050229">
    <property type="entry name" value="GlpE_sulfurtransferase"/>
</dbReference>
<name>A0ABV5LSQ8_9ACTN</name>
<dbReference type="RefSeq" id="WP_380135112.1">
    <property type="nucleotide sequence ID" value="NZ_JBHLUI010000003.1"/>
</dbReference>
<comment type="caution">
    <text evidence="2">The sequence shown here is derived from an EMBL/GenBank/DDBJ whole genome shotgun (WGS) entry which is preliminary data.</text>
</comment>
<dbReference type="Pfam" id="PF00581">
    <property type="entry name" value="Rhodanese"/>
    <property type="match status" value="1"/>
</dbReference>
<dbReference type="SUPFAM" id="SSF52821">
    <property type="entry name" value="Rhodanese/Cell cycle control phosphatase"/>
    <property type="match status" value="1"/>
</dbReference>
<evidence type="ECO:0000313" key="3">
    <source>
        <dbReference type="Proteomes" id="UP001589748"/>
    </source>
</evidence>
<evidence type="ECO:0000259" key="1">
    <source>
        <dbReference type="PROSITE" id="PS50206"/>
    </source>
</evidence>
<reference evidence="2 3" key="1">
    <citation type="submission" date="2024-09" db="EMBL/GenBank/DDBJ databases">
        <authorList>
            <person name="Sun Q."/>
            <person name="Mori K."/>
        </authorList>
    </citation>
    <scope>NUCLEOTIDE SEQUENCE [LARGE SCALE GENOMIC DNA]</scope>
    <source>
        <strain evidence="2 3">TISTR 1856</strain>
    </source>
</reference>
<evidence type="ECO:0000313" key="2">
    <source>
        <dbReference type="EMBL" id="MFB9377113.1"/>
    </source>
</evidence>
<dbReference type="PANTHER" id="PTHR43031">
    <property type="entry name" value="FAD-DEPENDENT OXIDOREDUCTASE"/>
    <property type="match status" value="1"/>
</dbReference>
<dbReference type="InterPro" id="IPR001763">
    <property type="entry name" value="Rhodanese-like_dom"/>
</dbReference>
<dbReference type="InterPro" id="IPR036873">
    <property type="entry name" value="Rhodanese-like_dom_sf"/>
</dbReference>
<dbReference type="Gene3D" id="3.40.250.10">
    <property type="entry name" value="Rhodanese-like domain"/>
    <property type="match status" value="1"/>
</dbReference>
<dbReference type="PANTHER" id="PTHR43031:SF17">
    <property type="entry name" value="SULFURTRANSFERASE YTWF-RELATED"/>
    <property type="match status" value="1"/>
</dbReference>
<protein>
    <submittedName>
        <fullName evidence="2">Rhodanese-like domain-containing protein</fullName>
    </submittedName>
</protein>
<dbReference type="PROSITE" id="PS50206">
    <property type="entry name" value="RHODANESE_3"/>
    <property type="match status" value="1"/>
</dbReference>